<dbReference type="NCBIfam" id="TIGR00996">
    <property type="entry name" value="Mtu_fam_mce"/>
    <property type="match status" value="1"/>
</dbReference>
<dbReference type="Pfam" id="PF11887">
    <property type="entry name" value="Mce4_CUP1"/>
    <property type="match status" value="1"/>
</dbReference>
<dbReference type="InterPro" id="IPR003399">
    <property type="entry name" value="Mce/MlaD"/>
</dbReference>
<gene>
    <name evidence="3" type="primary">mceD</name>
    <name evidence="3" type="ORF">GORBP_122_00920</name>
</gene>
<comment type="caution">
    <text evidence="3">The sequence shown here is derived from an EMBL/GenBank/DDBJ whole genome shotgun (WGS) entry which is preliminary data.</text>
</comment>
<feature type="domain" description="Mce/MlaD" evidence="1">
    <location>
        <begin position="35"/>
        <end position="109"/>
    </location>
</feature>
<feature type="domain" description="Mammalian cell entry C-terminal" evidence="2">
    <location>
        <begin position="118"/>
        <end position="294"/>
    </location>
</feature>
<evidence type="ECO:0000259" key="2">
    <source>
        <dbReference type="Pfam" id="PF11887"/>
    </source>
</evidence>
<dbReference type="InterPro" id="IPR024516">
    <property type="entry name" value="Mce_C"/>
</dbReference>
<name>A0ABQ0I0G4_GORRU</name>
<proteinExistence type="predicted"/>
<dbReference type="PANTHER" id="PTHR33371:SF4">
    <property type="entry name" value="INTERMEMBRANE PHOSPHOLIPID TRANSPORT SYSTEM BINDING PROTEIN MLAD"/>
    <property type="match status" value="1"/>
</dbReference>
<dbReference type="InterPro" id="IPR052336">
    <property type="entry name" value="MlaD_Phospholipid_Transporter"/>
</dbReference>
<sequence length="421" mass="44465">MTMTIGRKVLLGVLAVVLAIALVVVGWTVFLKSTTNTFTAYFGSAASLYEGDPVRVLGVNVGSVSKITPRENDVKVELRVDKSIDIPQDAKAVIVAQSLVSGRFVQLTPVYSGGPVMPDGYDIPMDRTAIPMEWDDIKAQLTKLTEAIGPEGPDQGTAAKAVNVFDENLEGNGAAINASIREVSDVIGTLAAGRGDLFSTIQSLQKLTDALSGSHEQLVQFNGRLASVSSVLADNTTELDAALKGLDSAMTDVQVFIDTNSDALSSSVERLAASTKIVADKNEQVEGVLHSAPNQLANFYNIYNPLSGSLSGVFGLANGTNLITLLCGSMDATNRPGTSKQDIDKCVEILAPVLSSISMNYPPFLANPVQGANALPSQLQYQNAEVKARAQAGVRRIDNETRRDNAGSPLGNLLVPFGGDR</sequence>
<dbReference type="EMBL" id="BAHB01000122">
    <property type="protein sequence ID" value="GAB88013.1"/>
    <property type="molecule type" value="Genomic_DNA"/>
</dbReference>
<keyword evidence="4" id="KW-1185">Reference proteome</keyword>
<reference evidence="3 4" key="1">
    <citation type="submission" date="2012-08" db="EMBL/GenBank/DDBJ databases">
        <title>Whole genome shotgun sequence of Gordonia rubripertincta NBRC 101908.</title>
        <authorList>
            <person name="Takarada H."/>
            <person name="Hosoyama A."/>
            <person name="Tsuchikane K."/>
            <person name="Katsumata H."/>
            <person name="Baba S."/>
            <person name="Ohji S."/>
            <person name="Yamazaki S."/>
            <person name="Fujita N."/>
        </authorList>
    </citation>
    <scope>NUCLEOTIDE SEQUENCE [LARGE SCALE GENOMIC DNA]</scope>
    <source>
        <strain evidence="3 4">NBRC 101908</strain>
    </source>
</reference>
<dbReference type="Pfam" id="PF02470">
    <property type="entry name" value="MlaD"/>
    <property type="match status" value="1"/>
</dbReference>
<accession>A0ABQ0I0G4</accession>
<evidence type="ECO:0000313" key="4">
    <source>
        <dbReference type="Proteomes" id="UP000010744"/>
    </source>
</evidence>
<dbReference type="InterPro" id="IPR005693">
    <property type="entry name" value="Mce"/>
</dbReference>
<organism evidence="3 4">
    <name type="scientific">Gordonia rubripertincta NBRC 101908</name>
    <dbReference type="NCBI Taxonomy" id="1077975"/>
    <lineage>
        <taxon>Bacteria</taxon>
        <taxon>Bacillati</taxon>
        <taxon>Actinomycetota</taxon>
        <taxon>Actinomycetes</taxon>
        <taxon>Mycobacteriales</taxon>
        <taxon>Gordoniaceae</taxon>
        <taxon>Gordonia</taxon>
    </lineage>
</organism>
<evidence type="ECO:0000313" key="3">
    <source>
        <dbReference type="EMBL" id="GAB88013.1"/>
    </source>
</evidence>
<evidence type="ECO:0000259" key="1">
    <source>
        <dbReference type="Pfam" id="PF02470"/>
    </source>
</evidence>
<dbReference type="Proteomes" id="UP000010744">
    <property type="component" value="Unassembled WGS sequence"/>
</dbReference>
<protein>
    <submittedName>
        <fullName evidence="3">Mce family protein</fullName>
    </submittedName>
</protein>
<dbReference type="PANTHER" id="PTHR33371">
    <property type="entry name" value="INTERMEMBRANE PHOSPHOLIPID TRANSPORT SYSTEM BINDING PROTEIN MLAD-RELATED"/>
    <property type="match status" value="1"/>
</dbReference>